<reference evidence="2" key="2">
    <citation type="submission" date="2022-01" db="EMBL/GenBank/DDBJ databases">
        <authorList>
            <person name="Yamashiro T."/>
            <person name="Shiraishi A."/>
            <person name="Satake H."/>
            <person name="Nakayama K."/>
        </authorList>
    </citation>
    <scope>NUCLEOTIDE SEQUENCE</scope>
</reference>
<dbReference type="EMBL" id="BQNB010016967">
    <property type="protein sequence ID" value="GJT57853.1"/>
    <property type="molecule type" value="Genomic_DNA"/>
</dbReference>
<dbReference type="Proteomes" id="UP001151760">
    <property type="component" value="Unassembled WGS sequence"/>
</dbReference>
<dbReference type="PANTHER" id="PTHR31286:SF99">
    <property type="entry name" value="DUF4283 DOMAIN-CONTAINING PROTEIN"/>
    <property type="match status" value="1"/>
</dbReference>
<dbReference type="PANTHER" id="PTHR31286">
    <property type="entry name" value="GLYCINE-RICH CELL WALL STRUCTURAL PROTEIN 1.8-LIKE"/>
    <property type="match status" value="1"/>
</dbReference>
<evidence type="ECO:0000313" key="3">
    <source>
        <dbReference type="Proteomes" id="UP001151760"/>
    </source>
</evidence>
<gene>
    <name evidence="2" type="ORF">Tco_0992907</name>
</gene>
<reference evidence="2" key="1">
    <citation type="journal article" date="2022" name="Int. J. Mol. Sci.">
        <title>Draft Genome of Tanacetum Coccineum: Genomic Comparison of Closely Related Tanacetum-Family Plants.</title>
        <authorList>
            <person name="Yamashiro T."/>
            <person name="Shiraishi A."/>
            <person name="Nakayama K."/>
            <person name="Satake H."/>
        </authorList>
    </citation>
    <scope>NUCLEOTIDE SEQUENCE</scope>
</reference>
<keyword evidence="3" id="KW-1185">Reference proteome</keyword>
<feature type="region of interest" description="Disordered" evidence="1">
    <location>
        <begin position="39"/>
        <end position="75"/>
    </location>
</feature>
<feature type="compositionally biased region" description="Basic and acidic residues" evidence="1">
    <location>
        <begin position="533"/>
        <end position="542"/>
    </location>
</feature>
<proteinExistence type="predicted"/>
<feature type="region of interest" description="Disordered" evidence="1">
    <location>
        <begin position="515"/>
        <end position="542"/>
    </location>
</feature>
<feature type="region of interest" description="Disordered" evidence="1">
    <location>
        <begin position="369"/>
        <end position="392"/>
    </location>
</feature>
<evidence type="ECO:0000256" key="1">
    <source>
        <dbReference type="SAM" id="MobiDB-lite"/>
    </source>
</evidence>
<feature type="compositionally biased region" description="Basic and acidic residues" evidence="1">
    <location>
        <begin position="48"/>
        <end position="57"/>
    </location>
</feature>
<comment type="caution">
    <text evidence="2">The sequence shown here is derived from an EMBL/GenBank/DDBJ whole genome shotgun (WGS) entry which is preliminary data.</text>
</comment>
<sequence>MISRMIRRVEINKLEKFASTKLYIIVQVASSGGMERGFLSQKGSEGGRGVKEKDLHMNKNNTPSGIGVTTESDDTMNDDTPIGVASAIQEGVTPSVVDMTVPESFLTLTTPVTSKAGNAPGKSSYANITGKPSAKKVNVHTLFTPGGNEIDVVVLVDSIRAVSARFANTAYGFFLGRRWHTFSMDGLDAMLENGPWFIQNNPLILKKWHPDENLLREDVSTLPVWVKLYGVPVTAFSEDGLSAIAIKLGTPLMLDSYTSDMCMQSWGRSSYARIMIELRADMELKDNIVVALPKITREGHYTCNVHVEYEWKPPRCSSCKVFRHIHEECSKNTDVVEKKTVKKPSQTSRGVPVGLKIGFKPHKEYQPVLKKSTASSSGNKKKGAEPTIKVSNSNPFDVLNSVDNDGEFGTNRGTTNLVNNEATSSGSLFMHVDNDGEFASNTPIGEKIDNIERQICEGKLRLLDNDGNLLVSKGIVESDSEMKVVFDETANLRILTSGKDGSDKGYGTNSLLEQWRDSYPDNDDYDPYDDAMYENHDLTEHL</sequence>
<evidence type="ECO:0000313" key="2">
    <source>
        <dbReference type="EMBL" id="GJT57853.1"/>
    </source>
</evidence>
<accession>A0ABQ5F3F1</accession>
<protein>
    <submittedName>
        <fullName evidence="2">Cytokinin dehydrogenase 3-like protein</fullName>
    </submittedName>
</protein>
<feature type="compositionally biased region" description="Acidic residues" evidence="1">
    <location>
        <begin position="520"/>
        <end position="532"/>
    </location>
</feature>
<organism evidence="2 3">
    <name type="scientific">Tanacetum coccineum</name>
    <dbReference type="NCBI Taxonomy" id="301880"/>
    <lineage>
        <taxon>Eukaryota</taxon>
        <taxon>Viridiplantae</taxon>
        <taxon>Streptophyta</taxon>
        <taxon>Embryophyta</taxon>
        <taxon>Tracheophyta</taxon>
        <taxon>Spermatophyta</taxon>
        <taxon>Magnoliopsida</taxon>
        <taxon>eudicotyledons</taxon>
        <taxon>Gunneridae</taxon>
        <taxon>Pentapetalae</taxon>
        <taxon>asterids</taxon>
        <taxon>campanulids</taxon>
        <taxon>Asterales</taxon>
        <taxon>Asteraceae</taxon>
        <taxon>Asteroideae</taxon>
        <taxon>Anthemideae</taxon>
        <taxon>Anthemidinae</taxon>
        <taxon>Tanacetum</taxon>
    </lineage>
</organism>
<feature type="compositionally biased region" description="Polar residues" evidence="1">
    <location>
        <begin position="58"/>
        <end position="70"/>
    </location>
</feature>
<name>A0ABQ5F3F1_9ASTR</name>
<dbReference type="InterPro" id="IPR040256">
    <property type="entry name" value="At4g02000-like"/>
</dbReference>